<name>A0ABW7ASQ3_9ACTN</name>
<feature type="domain" description="Radical SAM core" evidence="5">
    <location>
        <begin position="69"/>
        <end position="288"/>
    </location>
</feature>
<dbReference type="PROSITE" id="PS51918">
    <property type="entry name" value="RADICAL_SAM"/>
    <property type="match status" value="1"/>
</dbReference>
<organism evidence="6 7">
    <name type="scientific">Nonomuraea marmarensis</name>
    <dbReference type="NCBI Taxonomy" id="3351344"/>
    <lineage>
        <taxon>Bacteria</taxon>
        <taxon>Bacillati</taxon>
        <taxon>Actinomycetota</taxon>
        <taxon>Actinomycetes</taxon>
        <taxon>Streptosporangiales</taxon>
        <taxon>Streptosporangiaceae</taxon>
        <taxon>Nonomuraea</taxon>
    </lineage>
</organism>
<evidence type="ECO:0000313" key="6">
    <source>
        <dbReference type="EMBL" id="MFG1709260.1"/>
    </source>
</evidence>
<keyword evidence="1" id="KW-0949">S-adenosyl-L-methionine</keyword>
<keyword evidence="4" id="KW-0411">Iron-sulfur</keyword>
<evidence type="ECO:0000256" key="3">
    <source>
        <dbReference type="ARBA" id="ARBA00023004"/>
    </source>
</evidence>
<protein>
    <submittedName>
        <fullName evidence="6">Radical SAM protein</fullName>
    </submittedName>
</protein>
<evidence type="ECO:0000256" key="4">
    <source>
        <dbReference type="ARBA" id="ARBA00023014"/>
    </source>
</evidence>
<dbReference type="Proteomes" id="UP001603978">
    <property type="component" value="Unassembled WGS sequence"/>
</dbReference>
<dbReference type="Pfam" id="PF04055">
    <property type="entry name" value="Radical_SAM"/>
    <property type="match status" value="1"/>
</dbReference>
<dbReference type="CDD" id="cd01335">
    <property type="entry name" value="Radical_SAM"/>
    <property type="match status" value="1"/>
</dbReference>
<keyword evidence="2" id="KW-0479">Metal-binding</keyword>
<dbReference type="PANTHER" id="PTHR11228">
    <property type="entry name" value="RADICAL SAM DOMAIN PROTEIN"/>
    <property type="match status" value="1"/>
</dbReference>
<dbReference type="InterPro" id="IPR007197">
    <property type="entry name" value="rSAM"/>
</dbReference>
<evidence type="ECO:0000259" key="5">
    <source>
        <dbReference type="PROSITE" id="PS51918"/>
    </source>
</evidence>
<evidence type="ECO:0000256" key="1">
    <source>
        <dbReference type="ARBA" id="ARBA00022691"/>
    </source>
</evidence>
<dbReference type="PANTHER" id="PTHR11228:SF7">
    <property type="entry name" value="PQQA PEPTIDE CYCLASE"/>
    <property type="match status" value="1"/>
</dbReference>
<sequence>MHNLIVSPYLDGEHLVLCPGRGGGLRISQGKYQELAEAGDPPAWFADAVTTLWGRDMPLHPFGDAVLVRPVTGYEYVRATYELNLGCNYDCEHCYLGIKEFKGLTWPDREKMLHILRDVGVLWLQLTGGEPTIDKLFRETYGLAYDLGMMLSILSNGSKLHEPKVLDLLTTHRPHEITVSVYGATEASYDGLTRRPGSFRKFHKGVSAAVEAGLPLKFSLIVTNHSADEVAQMEALANGWGVPYVTFVNMSPTIYGGAETLPSQSVEHLRKRKPFTGCNAGHTFFHVDPHGIASICKIGREPNVRLVEEGAAGLARLGDIADSLLLRQGGCTGCTLQGTCGTCMPLVQLYRKAKSPLANYCQHREREEVTAT</sequence>
<comment type="caution">
    <text evidence="6">The sequence shown here is derived from an EMBL/GenBank/DDBJ whole genome shotgun (WGS) entry which is preliminary data.</text>
</comment>
<keyword evidence="7" id="KW-1185">Reference proteome</keyword>
<gene>
    <name evidence="6" type="ORF">ACFLIM_39320</name>
</gene>
<dbReference type="SUPFAM" id="SSF102114">
    <property type="entry name" value="Radical SAM enzymes"/>
    <property type="match status" value="1"/>
</dbReference>
<dbReference type="InterPro" id="IPR058240">
    <property type="entry name" value="rSAM_sf"/>
</dbReference>
<evidence type="ECO:0000313" key="7">
    <source>
        <dbReference type="Proteomes" id="UP001603978"/>
    </source>
</evidence>
<dbReference type="InterPro" id="IPR050377">
    <property type="entry name" value="Radical_SAM_PqqE_MftC-like"/>
</dbReference>
<dbReference type="Gene3D" id="3.20.20.70">
    <property type="entry name" value="Aldolase class I"/>
    <property type="match status" value="1"/>
</dbReference>
<dbReference type="RefSeq" id="WP_393173863.1">
    <property type="nucleotide sequence ID" value="NZ_JBICRM010000034.1"/>
</dbReference>
<accession>A0ABW7ASQ3</accession>
<reference evidence="6 7" key="1">
    <citation type="submission" date="2024-10" db="EMBL/GenBank/DDBJ databases">
        <authorList>
            <person name="Topkara A.R."/>
            <person name="Saygin H."/>
        </authorList>
    </citation>
    <scope>NUCLEOTIDE SEQUENCE [LARGE SCALE GENOMIC DNA]</scope>
    <source>
        <strain evidence="6 7">M3C6</strain>
    </source>
</reference>
<dbReference type="SFLD" id="SFLDG01067">
    <property type="entry name" value="SPASM/twitch_domain_containing"/>
    <property type="match status" value="1"/>
</dbReference>
<dbReference type="EMBL" id="JBICRM010000034">
    <property type="protein sequence ID" value="MFG1709260.1"/>
    <property type="molecule type" value="Genomic_DNA"/>
</dbReference>
<evidence type="ECO:0000256" key="2">
    <source>
        <dbReference type="ARBA" id="ARBA00022723"/>
    </source>
</evidence>
<keyword evidence="3" id="KW-0408">Iron</keyword>
<dbReference type="InterPro" id="IPR013785">
    <property type="entry name" value="Aldolase_TIM"/>
</dbReference>
<proteinExistence type="predicted"/>
<dbReference type="SFLD" id="SFLDS00029">
    <property type="entry name" value="Radical_SAM"/>
    <property type="match status" value="1"/>
</dbReference>